<reference evidence="8 9" key="1">
    <citation type="journal article" date="2019" name="Sci. Rep.">
        <title>Comparative genomics of chytrid fungi reveal insights into the obligate biotrophic and pathogenic lifestyle of Synchytrium endobioticum.</title>
        <authorList>
            <person name="van de Vossenberg B.T.L.H."/>
            <person name="Warris S."/>
            <person name="Nguyen H.D.T."/>
            <person name="van Gent-Pelzer M.P.E."/>
            <person name="Joly D.L."/>
            <person name="van de Geest H.C."/>
            <person name="Bonants P.J.M."/>
            <person name="Smith D.S."/>
            <person name="Levesque C.A."/>
            <person name="van der Lee T.A.J."/>
        </authorList>
    </citation>
    <scope>NUCLEOTIDE SEQUENCE [LARGE SCALE GENOMIC DNA]</scope>
    <source>
        <strain evidence="8 9">CBS 809.83</strain>
    </source>
</reference>
<evidence type="ECO:0000256" key="1">
    <source>
        <dbReference type="ARBA" id="ARBA00012162"/>
    </source>
</evidence>
<dbReference type="FunFam" id="3.40.1010.10:FF:000001">
    <property type="entry name" value="Siroheme synthase"/>
    <property type="match status" value="1"/>
</dbReference>
<evidence type="ECO:0000256" key="3">
    <source>
        <dbReference type="ARBA" id="ARBA00022679"/>
    </source>
</evidence>
<dbReference type="GO" id="GO:0004851">
    <property type="term" value="F:uroporphyrin-III C-methyltransferase activity"/>
    <property type="evidence" value="ECO:0007669"/>
    <property type="project" value="UniProtKB-EC"/>
</dbReference>
<dbReference type="EMBL" id="QEAQ01000050">
    <property type="protein sequence ID" value="TPX57581.1"/>
    <property type="molecule type" value="Genomic_DNA"/>
</dbReference>
<dbReference type="PANTHER" id="PTHR45790">
    <property type="entry name" value="SIROHEME SYNTHASE-RELATED"/>
    <property type="match status" value="1"/>
</dbReference>
<accession>A0A507E1D0</accession>
<evidence type="ECO:0000256" key="4">
    <source>
        <dbReference type="ARBA" id="ARBA00022691"/>
    </source>
</evidence>
<dbReference type="Gene3D" id="3.40.1010.10">
    <property type="entry name" value="Cobalt-precorrin-4 Transmethylase, Domain 1"/>
    <property type="match status" value="1"/>
</dbReference>
<dbReference type="InterPro" id="IPR035996">
    <property type="entry name" value="4pyrrol_Methylase_sf"/>
</dbReference>
<dbReference type="CDD" id="cd11642">
    <property type="entry name" value="SUMT"/>
    <property type="match status" value="1"/>
</dbReference>
<evidence type="ECO:0000259" key="7">
    <source>
        <dbReference type="Pfam" id="PF00590"/>
    </source>
</evidence>
<evidence type="ECO:0000256" key="5">
    <source>
        <dbReference type="ARBA" id="ARBA00023244"/>
    </source>
</evidence>
<dbReference type="Pfam" id="PF00590">
    <property type="entry name" value="TP_methylase"/>
    <property type="match status" value="1"/>
</dbReference>
<protein>
    <recommendedName>
        <fullName evidence="1">uroporphyrinogen-III C-methyltransferase</fullName>
        <ecNumber evidence="1">2.1.1.107</ecNumber>
    </recommendedName>
</protein>
<sequence length="348" mass="37387">MPPPRSPGPQSASAVDSTKPVTRATPITTFLLLVLSLLPFQLQHHIRMLLSHLPSKHRLPTGTCTLVGAGPGDPGLLTMRAHGAIRNADIVISDLLVSPKILAMVRGKLLKLPRTTRNRSDDAQKDANEWMARYAHAGLVVCRLKGGDPFVFGRGGEEVLYLRSHGISESQITVVPGISSCIAAAESALIPVTHRGLADQFLVITGRGQGGRVPTIPRFTPRRTLVIMMGMNRMSMLVATLRDEAAYPPHTPVAVVEKATWREQRVVTGTVETIERIVADEGVANPAVVYVGNVVLALRGGVDETMENMVNPADEGIELGPSRSDEEESCEIPPVALASGIRARQIAI</sequence>
<dbReference type="InterPro" id="IPR000878">
    <property type="entry name" value="4pyrrol_Mease"/>
</dbReference>
<keyword evidence="3" id="KW-0808">Transferase</keyword>
<evidence type="ECO:0000313" key="8">
    <source>
        <dbReference type="EMBL" id="TPX57581.1"/>
    </source>
</evidence>
<dbReference type="InterPro" id="IPR006366">
    <property type="entry name" value="CobA/CysG_C"/>
</dbReference>
<gene>
    <name evidence="8" type="ORF">PhCBS80983_g03758</name>
</gene>
<proteinExistence type="predicted"/>
<comment type="caution">
    <text evidence="8">The sequence shown here is derived from an EMBL/GenBank/DDBJ whole genome shotgun (WGS) entry which is preliminary data.</text>
</comment>
<dbReference type="Proteomes" id="UP000318582">
    <property type="component" value="Unassembled WGS sequence"/>
</dbReference>
<dbReference type="PROSITE" id="PS00839">
    <property type="entry name" value="SUMT_1"/>
    <property type="match status" value="1"/>
</dbReference>
<dbReference type="EC" id="2.1.1.107" evidence="1"/>
<dbReference type="InterPro" id="IPR014777">
    <property type="entry name" value="4pyrrole_Mease_sub1"/>
</dbReference>
<feature type="compositionally biased region" description="Polar residues" evidence="6">
    <location>
        <begin position="8"/>
        <end position="20"/>
    </location>
</feature>
<evidence type="ECO:0000313" key="9">
    <source>
        <dbReference type="Proteomes" id="UP000318582"/>
    </source>
</evidence>
<dbReference type="GO" id="GO:0019354">
    <property type="term" value="P:siroheme biosynthetic process"/>
    <property type="evidence" value="ECO:0007669"/>
    <property type="project" value="InterPro"/>
</dbReference>
<dbReference type="NCBIfam" id="NF004790">
    <property type="entry name" value="PRK06136.1"/>
    <property type="match status" value="1"/>
</dbReference>
<dbReference type="PANTHER" id="PTHR45790:SF6">
    <property type="entry name" value="UROPORPHYRINOGEN-III C-METHYLTRANSFERASE"/>
    <property type="match status" value="1"/>
</dbReference>
<dbReference type="AlphaFoldDB" id="A0A507E1D0"/>
<dbReference type="InterPro" id="IPR050161">
    <property type="entry name" value="Siro_Cobalamin_biosynth"/>
</dbReference>
<keyword evidence="2" id="KW-0489">Methyltransferase</keyword>
<name>A0A507E1D0_9FUNG</name>
<feature type="domain" description="Tetrapyrrole methylase" evidence="7">
    <location>
        <begin position="64"/>
        <end position="274"/>
    </location>
</feature>
<keyword evidence="4" id="KW-0949">S-adenosyl-L-methionine</keyword>
<dbReference type="STRING" id="109895.A0A507E1D0"/>
<dbReference type="SUPFAM" id="SSF53790">
    <property type="entry name" value="Tetrapyrrole methylase"/>
    <property type="match status" value="1"/>
</dbReference>
<dbReference type="NCBIfam" id="TIGR01469">
    <property type="entry name" value="cobA_cysG_Cterm"/>
    <property type="match status" value="1"/>
</dbReference>
<dbReference type="InterPro" id="IPR003043">
    <property type="entry name" value="Uropor_MeTrfase_CS"/>
</dbReference>
<evidence type="ECO:0000256" key="6">
    <source>
        <dbReference type="SAM" id="MobiDB-lite"/>
    </source>
</evidence>
<dbReference type="InterPro" id="IPR014776">
    <property type="entry name" value="4pyrrole_Mease_sub2"/>
</dbReference>
<evidence type="ECO:0000256" key="2">
    <source>
        <dbReference type="ARBA" id="ARBA00022603"/>
    </source>
</evidence>
<organism evidence="8 9">
    <name type="scientific">Powellomyces hirtus</name>
    <dbReference type="NCBI Taxonomy" id="109895"/>
    <lineage>
        <taxon>Eukaryota</taxon>
        <taxon>Fungi</taxon>
        <taxon>Fungi incertae sedis</taxon>
        <taxon>Chytridiomycota</taxon>
        <taxon>Chytridiomycota incertae sedis</taxon>
        <taxon>Chytridiomycetes</taxon>
        <taxon>Spizellomycetales</taxon>
        <taxon>Powellomycetaceae</taxon>
        <taxon>Powellomyces</taxon>
    </lineage>
</organism>
<dbReference type="GO" id="GO:0032259">
    <property type="term" value="P:methylation"/>
    <property type="evidence" value="ECO:0007669"/>
    <property type="project" value="UniProtKB-KW"/>
</dbReference>
<keyword evidence="9" id="KW-1185">Reference proteome</keyword>
<dbReference type="Gene3D" id="3.30.950.10">
    <property type="entry name" value="Methyltransferase, Cobalt-precorrin-4 Transmethylase, Domain 2"/>
    <property type="match status" value="1"/>
</dbReference>
<feature type="region of interest" description="Disordered" evidence="6">
    <location>
        <begin position="1"/>
        <end position="20"/>
    </location>
</feature>
<keyword evidence="5" id="KW-0627">Porphyrin biosynthesis</keyword>